<protein>
    <recommendedName>
        <fullName evidence="3">DUF3891 domain-containing protein</fullName>
    </recommendedName>
</protein>
<organism evidence="1 2">
    <name type="scientific">Pedobacter hartonius</name>
    <dbReference type="NCBI Taxonomy" id="425514"/>
    <lineage>
        <taxon>Bacteria</taxon>
        <taxon>Pseudomonadati</taxon>
        <taxon>Bacteroidota</taxon>
        <taxon>Sphingobacteriia</taxon>
        <taxon>Sphingobacteriales</taxon>
        <taxon>Sphingobacteriaceae</taxon>
        <taxon>Pedobacter</taxon>
    </lineage>
</organism>
<dbReference type="Pfam" id="PF13030">
    <property type="entry name" value="DUF3891"/>
    <property type="match status" value="1"/>
</dbReference>
<name>A0A1H3W2M7_9SPHI</name>
<accession>A0A1H3W2M7</accession>
<sequence length="238" mass="27202">MIVNYTESGWQIITQRSHGLLAAKICAHWRKDRQPERWVETLIAAAEHDDVYNEWENEDLLNETGGPVNFKQTGFKLEYGKRLIDMAETKSAYIALLISRHIQFVHGEDSKAKTFISSLKKMERNWLEVAGVNKEEVDRAYKLVEFCDAFSLLICQGLVQPEGRKIEIGKGPDGRVYEMHASGDDLMIEPWPYDTDSVVLSWESRTLSQLTFKNADAFRKAVVAANPVTHQLRLLKCS</sequence>
<reference evidence="1 2" key="1">
    <citation type="submission" date="2016-10" db="EMBL/GenBank/DDBJ databases">
        <authorList>
            <person name="de Groot N.N."/>
        </authorList>
    </citation>
    <scope>NUCLEOTIDE SEQUENCE [LARGE SCALE GENOMIC DNA]</scope>
    <source>
        <strain evidence="1 2">DSM 19033</strain>
    </source>
</reference>
<gene>
    <name evidence="1" type="ORF">SAMN05443550_10147</name>
</gene>
<evidence type="ECO:0008006" key="3">
    <source>
        <dbReference type="Google" id="ProtNLM"/>
    </source>
</evidence>
<keyword evidence="2" id="KW-1185">Reference proteome</keyword>
<dbReference type="Proteomes" id="UP000198850">
    <property type="component" value="Unassembled WGS sequence"/>
</dbReference>
<evidence type="ECO:0000313" key="2">
    <source>
        <dbReference type="Proteomes" id="UP000198850"/>
    </source>
</evidence>
<dbReference type="EMBL" id="FNRA01000001">
    <property type="protein sequence ID" value="SDZ80664.1"/>
    <property type="molecule type" value="Genomic_DNA"/>
</dbReference>
<proteinExistence type="predicted"/>
<dbReference type="STRING" id="425514.SAMN05443550_10147"/>
<dbReference type="AlphaFoldDB" id="A0A1H3W2M7"/>
<dbReference type="InterPro" id="IPR024992">
    <property type="entry name" value="DUF3891"/>
</dbReference>
<evidence type="ECO:0000313" key="1">
    <source>
        <dbReference type="EMBL" id="SDZ80664.1"/>
    </source>
</evidence>